<dbReference type="EMBL" id="VFWZ01000005">
    <property type="protein sequence ID" value="TPN84396.1"/>
    <property type="molecule type" value="Genomic_DNA"/>
</dbReference>
<keyword evidence="6" id="KW-0472">Membrane</keyword>
<dbReference type="PRINTS" id="PR00032">
    <property type="entry name" value="HTHARAC"/>
</dbReference>
<evidence type="ECO:0000259" key="7">
    <source>
        <dbReference type="PROSITE" id="PS01124"/>
    </source>
</evidence>
<evidence type="ECO:0000256" key="1">
    <source>
        <dbReference type="ARBA" id="ARBA00023015"/>
    </source>
</evidence>
<dbReference type="GO" id="GO:0003700">
    <property type="term" value="F:DNA-binding transcription factor activity"/>
    <property type="evidence" value="ECO:0007669"/>
    <property type="project" value="InterPro"/>
</dbReference>
<keyword evidence="6" id="KW-1133">Transmembrane helix</keyword>
<dbReference type="SMART" id="SM00028">
    <property type="entry name" value="TPR"/>
    <property type="match status" value="5"/>
</dbReference>
<dbReference type="InterPro" id="IPR019734">
    <property type="entry name" value="TPR_rpt"/>
</dbReference>
<evidence type="ECO:0000256" key="6">
    <source>
        <dbReference type="SAM" id="Phobius"/>
    </source>
</evidence>
<keyword evidence="2" id="KW-0238">DNA-binding</keyword>
<dbReference type="Pfam" id="PF12833">
    <property type="entry name" value="HTH_18"/>
    <property type="match status" value="1"/>
</dbReference>
<reference evidence="8 9" key="1">
    <citation type="submission" date="2019-06" db="EMBL/GenBank/DDBJ databases">
        <authorList>
            <person name="Meng X."/>
        </authorList>
    </citation>
    <scope>NUCLEOTIDE SEQUENCE [LARGE SCALE GENOMIC DNA]</scope>
    <source>
        <strain evidence="8 9">M625</strain>
    </source>
</reference>
<keyword evidence="9" id="KW-1185">Reference proteome</keyword>
<feature type="transmembrane region" description="Helical" evidence="6">
    <location>
        <begin position="341"/>
        <end position="362"/>
    </location>
</feature>
<dbReference type="Gene3D" id="1.25.40.10">
    <property type="entry name" value="Tetratricopeptide repeat domain"/>
    <property type="match status" value="2"/>
</dbReference>
<protein>
    <submittedName>
        <fullName evidence="8">Helix-turn-helix domain-containing protein</fullName>
    </submittedName>
</protein>
<dbReference type="PANTHER" id="PTHR43280:SF29">
    <property type="entry name" value="ARAC-FAMILY TRANSCRIPTIONAL REGULATOR"/>
    <property type="match status" value="1"/>
</dbReference>
<evidence type="ECO:0000256" key="3">
    <source>
        <dbReference type="ARBA" id="ARBA00023163"/>
    </source>
</evidence>
<dbReference type="PANTHER" id="PTHR43280">
    <property type="entry name" value="ARAC-FAMILY TRANSCRIPTIONAL REGULATOR"/>
    <property type="match status" value="1"/>
</dbReference>
<evidence type="ECO:0000256" key="5">
    <source>
        <dbReference type="SAM" id="Coils"/>
    </source>
</evidence>
<dbReference type="Gene3D" id="1.10.10.60">
    <property type="entry name" value="Homeodomain-like"/>
    <property type="match status" value="2"/>
</dbReference>
<dbReference type="InterPro" id="IPR009057">
    <property type="entry name" value="Homeodomain-like_sf"/>
</dbReference>
<keyword evidence="1" id="KW-0805">Transcription regulation</keyword>
<sequence length="539" mass="62617">MLKLIVSFFIFLFFIFSIQSQEIVNIDNNTHILKAKALTDSQWKYYQLGDYKNFKLYTDSILSHAKKHNLKTYEIDAIIRLGVYYQKIDEYDTSMNYYSKAFELSKNIPENYKKRTIILINLGNLQNIIGYHDKARTAFEEAQHYINEFNGPDVYKMAVYTGLSESFSANKDFKTALLYLEKAKHIGEKLKRDDIIINALNSMAENYLLLNEFDQALTHSKKAESLYTKEQSIERRSLSLYLIGASLVGLNRFDEAAKPLQMAQGISFTNDFLKIQMNTHKQLAKVFEAQGNLEKANMQQKGYINTQKKYLSSLSKAKRLQVEQSLKNTEKRLKEESIFKWSSIILGIFIVIALISILLVIVKKKRQAELQANQLKENQILLQDENEVLKTKILKLVQQKSSKTKTNSTKLGAKKSILNQEEKNKYVQKILDYMEKEQPFLDHEIKQLDIAKNLNMSTHLFSEILNSCFQRNFNTFINLYRVDKAKQLIKNPAYSHYKILAIGYESGFASKTSFNRLFKQSVGQTPSEYRQKHLELINA</sequence>
<feature type="coiled-coil region" evidence="5">
    <location>
        <begin position="358"/>
        <end position="392"/>
    </location>
</feature>
<dbReference type="PROSITE" id="PS01124">
    <property type="entry name" value="HTH_ARAC_FAMILY_2"/>
    <property type="match status" value="1"/>
</dbReference>
<name>A0A504J0N4_9FLAO</name>
<organism evidence="8 9">
    <name type="scientific">Aquimarina algicola</name>
    <dbReference type="NCBI Taxonomy" id="2589995"/>
    <lineage>
        <taxon>Bacteria</taxon>
        <taxon>Pseudomonadati</taxon>
        <taxon>Bacteroidota</taxon>
        <taxon>Flavobacteriia</taxon>
        <taxon>Flavobacteriales</taxon>
        <taxon>Flavobacteriaceae</taxon>
        <taxon>Aquimarina</taxon>
    </lineage>
</organism>
<dbReference type="PROSITE" id="PS00041">
    <property type="entry name" value="HTH_ARAC_FAMILY_1"/>
    <property type="match status" value="1"/>
</dbReference>
<evidence type="ECO:0000313" key="8">
    <source>
        <dbReference type="EMBL" id="TPN84396.1"/>
    </source>
</evidence>
<proteinExistence type="predicted"/>
<keyword evidence="3" id="KW-0804">Transcription</keyword>
<dbReference type="PROSITE" id="PS50005">
    <property type="entry name" value="TPR"/>
    <property type="match status" value="1"/>
</dbReference>
<dbReference type="RefSeq" id="WP_140594732.1">
    <property type="nucleotide sequence ID" value="NZ_VFWZ01000005.1"/>
</dbReference>
<dbReference type="SUPFAM" id="SSF46689">
    <property type="entry name" value="Homeodomain-like"/>
    <property type="match status" value="1"/>
</dbReference>
<dbReference type="SMART" id="SM00342">
    <property type="entry name" value="HTH_ARAC"/>
    <property type="match status" value="1"/>
</dbReference>
<dbReference type="Proteomes" id="UP000315540">
    <property type="component" value="Unassembled WGS sequence"/>
</dbReference>
<keyword evidence="4" id="KW-0802">TPR repeat</keyword>
<evidence type="ECO:0000256" key="4">
    <source>
        <dbReference type="PROSITE-ProRule" id="PRU00339"/>
    </source>
</evidence>
<dbReference type="OrthoDB" id="5295174at2"/>
<keyword evidence="5" id="KW-0175">Coiled coil</keyword>
<gene>
    <name evidence="8" type="ORF">FHK87_15785</name>
</gene>
<comment type="caution">
    <text evidence="8">The sequence shown here is derived from an EMBL/GenBank/DDBJ whole genome shotgun (WGS) entry which is preliminary data.</text>
</comment>
<dbReference type="SUPFAM" id="SSF48452">
    <property type="entry name" value="TPR-like"/>
    <property type="match status" value="2"/>
</dbReference>
<accession>A0A504J0N4</accession>
<dbReference type="GO" id="GO:0043565">
    <property type="term" value="F:sequence-specific DNA binding"/>
    <property type="evidence" value="ECO:0007669"/>
    <property type="project" value="InterPro"/>
</dbReference>
<dbReference type="InterPro" id="IPR020449">
    <property type="entry name" value="Tscrpt_reg_AraC-type_HTH"/>
</dbReference>
<feature type="repeat" description="TPR" evidence="4">
    <location>
        <begin position="75"/>
        <end position="108"/>
    </location>
</feature>
<dbReference type="AlphaFoldDB" id="A0A504J0N4"/>
<dbReference type="InterPro" id="IPR018060">
    <property type="entry name" value="HTH_AraC"/>
</dbReference>
<dbReference type="InterPro" id="IPR018062">
    <property type="entry name" value="HTH_AraC-typ_CS"/>
</dbReference>
<evidence type="ECO:0000256" key="2">
    <source>
        <dbReference type="ARBA" id="ARBA00023125"/>
    </source>
</evidence>
<dbReference type="InterPro" id="IPR011990">
    <property type="entry name" value="TPR-like_helical_dom_sf"/>
</dbReference>
<evidence type="ECO:0000313" key="9">
    <source>
        <dbReference type="Proteomes" id="UP000315540"/>
    </source>
</evidence>
<feature type="domain" description="HTH araC/xylS-type" evidence="7">
    <location>
        <begin position="428"/>
        <end position="532"/>
    </location>
</feature>
<keyword evidence="6" id="KW-0812">Transmembrane</keyword>